<organism evidence="6 7">
    <name type="scientific">Aeromicrobium flavum</name>
    <dbReference type="NCBI Taxonomy" id="416568"/>
    <lineage>
        <taxon>Bacteria</taxon>
        <taxon>Bacillati</taxon>
        <taxon>Actinomycetota</taxon>
        <taxon>Actinomycetes</taxon>
        <taxon>Propionibacteriales</taxon>
        <taxon>Nocardioidaceae</taxon>
        <taxon>Aeromicrobium</taxon>
    </lineage>
</organism>
<dbReference type="Pfam" id="PF12849">
    <property type="entry name" value="PBP_like_2"/>
    <property type="match status" value="1"/>
</dbReference>
<feature type="chain" id="PRO_5027137967" description="Phosphate-binding protein" evidence="4">
    <location>
        <begin position="30"/>
        <end position="312"/>
    </location>
</feature>
<comment type="caution">
    <text evidence="6">The sequence shown here is derived from an EMBL/GenBank/DDBJ whole genome shotgun (WGS) entry which is preliminary data.</text>
</comment>
<feature type="domain" description="PBP" evidence="5">
    <location>
        <begin position="28"/>
        <end position="282"/>
    </location>
</feature>
<dbReference type="Proteomes" id="UP000321769">
    <property type="component" value="Unassembled WGS sequence"/>
</dbReference>
<dbReference type="PROSITE" id="PS51257">
    <property type="entry name" value="PROKAR_LIPOPROTEIN"/>
    <property type="match status" value="1"/>
</dbReference>
<dbReference type="RefSeq" id="WP_146826722.1">
    <property type="nucleotide sequence ID" value="NZ_BAAAYQ010000001.1"/>
</dbReference>
<dbReference type="InterPro" id="IPR024370">
    <property type="entry name" value="PBP_domain"/>
</dbReference>
<dbReference type="InterPro" id="IPR050811">
    <property type="entry name" value="Phosphate_ABC_transporter"/>
</dbReference>
<name>A0A512HU90_9ACTN</name>
<evidence type="ECO:0000313" key="7">
    <source>
        <dbReference type="Proteomes" id="UP000321769"/>
    </source>
</evidence>
<comment type="similarity">
    <text evidence="1 4">Belongs to the PstS family.</text>
</comment>
<sequence>MFRSKTLTATLSASALLLTLAACGGGSSADENAVSGSVAVDGSSTVYPMSNTAAELLSEEQPDIEVSVGFSGTGGGFEKFCAGDIDISDASRPIKDEEKTACETGGVEFTELHVATDALTVVTHPDLGVDCLTTDQVVQLFGPDSKITNWKDLDPSFPDQKVTGFIPGTDSGTYDYMAADVVGHESEALREDFESSEDDNVLVQGVSGTKGGVGFFGYSYFEENADNLKAVAIDDGSGCVEPSSETARDGSYTPLSRPLFIYVKNSAYADNEAVSTYVDFYVENLTDIAESAQFIPLNDEDLAETQSAVEAL</sequence>
<reference evidence="6 7" key="1">
    <citation type="submission" date="2019-07" db="EMBL/GenBank/DDBJ databases">
        <title>Whole genome shotgun sequence of Aeromicrobium flavum NBRC 107625.</title>
        <authorList>
            <person name="Hosoyama A."/>
            <person name="Uohara A."/>
            <person name="Ohji S."/>
            <person name="Ichikawa N."/>
        </authorList>
    </citation>
    <scope>NUCLEOTIDE SEQUENCE [LARGE SCALE GENOMIC DNA]</scope>
    <source>
        <strain evidence="6 7">NBRC 107625</strain>
    </source>
</reference>
<proteinExistence type="inferred from homology"/>
<dbReference type="OrthoDB" id="9790048at2"/>
<dbReference type="PANTHER" id="PTHR30570:SF1">
    <property type="entry name" value="PHOSPHATE-BINDING PROTEIN PSTS"/>
    <property type="match status" value="1"/>
</dbReference>
<evidence type="ECO:0000313" key="6">
    <source>
        <dbReference type="EMBL" id="GEO89017.1"/>
    </source>
</evidence>
<dbReference type="InterPro" id="IPR011862">
    <property type="entry name" value="Phos-bd"/>
</dbReference>
<keyword evidence="2 4" id="KW-0813">Transport</keyword>
<dbReference type="Gene3D" id="3.40.190.10">
    <property type="entry name" value="Periplasmic binding protein-like II"/>
    <property type="match status" value="2"/>
</dbReference>
<gene>
    <name evidence="6" type="ORF">AFL01nite_13440</name>
</gene>
<feature type="signal peptide" evidence="4">
    <location>
        <begin position="1"/>
        <end position="29"/>
    </location>
</feature>
<dbReference type="NCBIfam" id="TIGR02136">
    <property type="entry name" value="ptsS_2"/>
    <property type="match status" value="1"/>
</dbReference>
<keyword evidence="3 4" id="KW-0732">Signal</keyword>
<accession>A0A512HU90</accession>
<keyword evidence="7" id="KW-1185">Reference proteome</keyword>
<comment type="function">
    <text evidence="4">Involved in the system for phosphate transport across the cytoplasmic membrane.</text>
</comment>
<evidence type="ECO:0000256" key="3">
    <source>
        <dbReference type="ARBA" id="ARBA00022729"/>
    </source>
</evidence>
<evidence type="ECO:0000256" key="2">
    <source>
        <dbReference type="ARBA" id="ARBA00022448"/>
    </source>
</evidence>
<dbReference type="EMBL" id="BJZQ01000005">
    <property type="protein sequence ID" value="GEO89017.1"/>
    <property type="molecule type" value="Genomic_DNA"/>
</dbReference>
<dbReference type="GO" id="GO:0006817">
    <property type="term" value="P:phosphate ion transport"/>
    <property type="evidence" value="ECO:0007669"/>
    <property type="project" value="UniProtKB-UniRule"/>
</dbReference>
<dbReference type="GO" id="GO:0042301">
    <property type="term" value="F:phosphate ion binding"/>
    <property type="evidence" value="ECO:0007669"/>
    <property type="project" value="UniProtKB-UniRule"/>
</dbReference>
<dbReference type="AlphaFoldDB" id="A0A512HU90"/>
<evidence type="ECO:0000256" key="1">
    <source>
        <dbReference type="ARBA" id="ARBA00008725"/>
    </source>
</evidence>
<protein>
    <recommendedName>
        <fullName evidence="4">Phosphate-binding protein</fullName>
    </recommendedName>
</protein>
<dbReference type="SUPFAM" id="SSF53850">
    <property type="entry name" value="Periplasmic binding protein-like II"/>
    <property type="match status" value="1"/>
</dbReference>
<evidence type="ECO:0000256" key="4">
    <source>
        <dbReference type="RuleBase" id="RU367119"/>
    </source>
</evidence>
<evidence type="ECO:0000259" key="5">
    <source>
        <dbReference type="Pfam" id="PF12849"/>
    </source>
</evidence>
<keyword evidence="4" id="KW-0592">Phosphate transport</keyword>
<dbReference type="PANTHER" id="PTHR30570">
    <property type="entry name" value="PERIPLASMIC PHOSPHATE BINDING COMPONENT OF PHOSPHATE ABC TRANSPORTER"/>
    <property type="match status" value="1"/>
</dbReference>
<dbReference type="CDD" id="cd13654">
    <property type="entry name" value="PBP2_phosphate_like_2"/>
    <property type="match status" value="1"/>
</dbReference>